<dbReference type="InParanoid" id="G8YCP1"/>
<dbReference type="Gene3D" id="1.20.1250.20">
    <property type="entry name" value="MFS general substrate transporter like domains"/>
    <property type="match status" value="2"/>
</dbReference>
<feature type="transmembrane region" description="Helical" evidence="6">
    <location>
        <begin position="549"/>
        <end position="571"/>
    </location>
</feature>
<dbReference type="eggNOG" id="KOG2615">
    <property type="taxonomic scope" value="Eukaryota"/>
</dbReference>
<dbReference type="Pfam" id="PF07690">
    <property type="entry name" value="MFS_1"/>
    <property type="match status" value="1"/>
</dbReference>
<feature type="transmembrane region" description="Helical" evidence="6">
    <location>
        <begin position="154"/>
        <end position="173"/>
    </location>
</feature>
<evidence type="ECO:0000256" key="3">
    <source>
        <dbReference type="ARBA" id="ARBA00022692"/>
    </source>
</evidence>
<feature type="transmembrane region" description="Helical" evidence="6">
    <location>
        <begin position="122"/>
        <end position="142"/>
    </location>
</feature>
<keyword evidence="2" id="KW-0813">Transport</keyword>
<feature type="transmembrane region" description="Helical" evidence="6">
    <location>
        <begin position="444"/>
        <end position="465"/>
    </location>
</feature>
<dbReference type="GO" id="GO:0022857">
    <property type="term" value="F:transmembrane transporter activity"/>
    <property type="evidence" value="ECO:0007669"/>
    <property type="project" value="InterPro"/>
</dbReference>
<dbReference type="EMBL" id="FO082050">
    <property type="protein sequence ID" value="CCE82722.1"/>
    <property type="molecule type" value="Genomic_DNA"/>
</dbReference>
<organism evidence="7 8">
    <name type="scientific">Pichia sorbitophila (strain ATCC MYA-4447 / BCRC 22081 / CBS 7064 / NBRC 10061 / NRRL Y-12695)</name>
    <name type="common">Hybrid yeast</name>
    <dbReference type="NCBI Taxonomy" id="559304"/>
    <lineage>
        <taxon>Eukaryota</taxon>
        <taxon>Fungi</taxon>
        <taxon>Dikarya</taxon>
        <taxon>Ascomycota</taxon>
        <taxon>Saccharomycotina</taxon>
        <taxon>Pichiomycetes</taxon>
        <taxon>Debaryomycetaceae</taxon>
        <taxon>Millerozyma</taxon>
    </lineage>
</organism>
<dbReference type="InterPro" id="IPR011701">
    <property type="entry name" value="MFS"/>
</dbReference>
<feature type="transmembrane region" description="Helical" evidence="6">
    <location>
        <begin position="583"/>
        <end position="601"/>
    </location>
</feature>
<name>G8YCP1_PICSO</name>
<accession>G8YCP1</accession>
<dbReference type="OMA" id="VARNICT"/>
<dbReference type="CDD" id="cd17330">
    <property type="entry name" value="MFS_SLC46_TetA_like"/>
    <property type="match status" value="1"/>
</dbReference>
<dbReference type="SUPFAM" id="SSF103473">
    <property type="entry name" value="MFS general substrate transporter"/>
    <property type="match status" value="1"/>
</dbReference>
<dbReference type="FunCoup" id="G8YCP1">
    <property type="interactions" value="116"/>
</dbReference>
<comment type="subcellular location">
    <subcellularLocation>
        <location evidence="1">Membrane</location>
        <topology evidence="1">Multi-pass membrane protein</topology>
    </subcellularLocation>
</comment>
<keyword evidence="3 6" id="KW-0812">Transmembrane</keyword>
<dbReference type="OrthoDB" id="10262656at2759"/>
<dbReference type="Proteomes" id="UP000005222">
    <property type="component" value="Chromosome J"/>
</dbReference>
<reference evidence="7 8" key="1">
    <citation type="journal article" date="2012" name="G3 (Bethesda)">
        <title>Pichia sorbitophila, an interspecies yeast hybrid reveals early steps of genome resolution following polyploidization.</title>
        <authorList>
            <person name="Leh Louis V."/>
            <person name="Despons L."/>
            <person name="Friedrich A."/>
            <person name="Martin T."/>
            <person name="Durrens P."/>
            <person name="Casaregola S."/>
            <person name="Neuveglise C."/>
            <person name="Fairhead C."/>
            <person name="Marck C."/>
            <person name="Cruz J.A."/>
            <person name="Straub M.L."/>
            <person name="Kugler V."/>
            <person name="Sacerdot C."/>
            <person name="Uzunov Z."/>
            <person name="Thierry A."/>
            <person name="Weiss S."/>
            <person name="Bleykasten C."/>
            <person name="De Montigny J."/>
            <person name="Jacques N."/>
            <person name="Jung P."/>
            <person name="Lemaire M."/>
            <person name="Mallet S."/>
            <person name="Morel G."/>
            <person name="Richard G.F."/>
            <person name="Sarkar A."/>
            <person name="Savel G."/>
            <person name="Schacherer J."/>
            <person name="Seret M.L."/>
            <person name="Talla E."/>
            <person name="Samson G."/>
            <person name="Jubin C."/>
            <person name="Poulain J."/>
            <person name="Vacherie B."/>
            <person name="Barbe V."/>
            <person name="Pelletier E."/>
            <person name="Sherman D.J."/>
            <person name="Westhof E."/>
            <person name="Weissenbach J."/>
            <person name="Baret P.V."/>
            <person name="Wincker P."/>
            <person name="Gaillardin C."/>
            <person name="Dujon B."/>
            <person name="Souciet J.L."/>
        </authorList>
    </citation>
    <scope>NUCLEOTIDE SEQUENCE [LARGE SCALE GENOMIC DNA]</scope>
    <source>
        <strain evidence="8">ATCC MYA-4447 / BCRC 22081 / CBS 7064 / NBRC 10061 / NRRL Y-12695</strain>
    </source>
</reference>
<keyword evidence="5 6" id="KW-0472">Membrane</keyword>
<feature type="transmembrane region" description="Helical" evidence="6">
    <location>
        <begin position="97"/>
        <end position="116"/>
    </location>
</feature>
<keyword evidence="4 6" id="KW-1133">Transmembrane helix</keyword>
<feature type="transmembrane region" description="Helical" evidence="6">
    <location>
        <begin position="477"/>
        <end position="496"/>
    </location>
</feature>
<dbReference type="AlphaFoldDB" id="G8YCP1"/>
<evidence type="ECO:0000256" key="6">
    <source>
        <dbReference type="SAM" id="Phobius"/>
    </source>
</evidence>
<sequence length="623" mass="69399">MSSSSHAAQDRISFKEQMRGFPRWQIGVVSVLRFSEPIAFTSLFPYIYFMIRDFNIVDNEADISKYSGYLAASFAFTQFLCSIHWGRASEKVGRKPILLLGLFGTSICMLLFGFSTNFYMALFARSAMGALNGNIGVLRTMLGEIATERRHQAIAFSTLPLLWNVGTVVGPLIGGSKYFTRPKTGHFSAFSLGSLYDSFLNKYPYALSNVVVALFLWISMAIGFLFLEETHPKLWKRRDRGLEIGDWIRRSMGFEVHERPWQLDAIKSGTYHGDTAVPYDATHGSTTGSSDEVVNNDAISENASIDSSVNEESSLNRPTAIYSSVYADDEDEDEEDNIALDGPLSSRTSNAIIRRYSSSASIGDPLSRMTTGEFSMTDNGGFSSIFSREVFTGPVIQTIANNFSVSFHSLVCSEFIPVFLASKYDPSQLKFPTKLKGGFGYDSNTIGNLLSSTGLFGVLIVLFVFPYMDRTMKTITGFRYSCSIFLPTYALLPFIIYTTHEYNPSFSEGTALKLLYLNSAIRTLASATAFPQIMVLIHRASPPKHRALINGLTISLTAFARFLAPLIYGYLMSFFDSLALGQVSWLILAAIAGLTWWQAFLMEEYNEDLKHVQRRMPNTSEDA</sequence>
<feature type="transmembrane region" description="Helical" evidence="6">
    <location>
        <begin position="405"/>
        <end position="424"/>
    </location>
</feature>
<feature type="transmembrane region" description="Helical" evidence="6">
    <location>
        <begin position="516"/>
        <end position="537"/>
    </location>
</feature>
<evidence type="ECO:0000313" key="8">
    <source>
        <dbReference type="Proteomes" id="UP000005222"/>
    </source>
</evidence>
<dbReference type="PANTHER" id="PTHR23504:SF15">
    <property type="entry name" value="MAJOR FACILITATOR SUPERFAMILY (MFS) PROFILE DOMAIN-CONTAINING PROTEIN"/>
    <property type="match status" value="1"/>
</dbReference>
<evidence type="ECO:0000313" key="7">
    <source>
        <dbReference type="EMBL" id="CCE82722.1"/>
    </source>
</evidence>
<feature type="transmembrane region" description="Helical" evidence="6">
    <location>
        <begin position="21"/>
        <end position="48"/>
    </location>
</feature>
<evidence type="ECO:0000256" key="5">
    <source>
        <dbReference type="ARBA" id="ARBA00023136"/>
    </source>
</evidence>
<dbReference type="PANTHER" id="PTHR23504">
    <property type="entry name" value="MAJOR FACILITATOR SUPERFAMILY DOMAIN-CONTAINING PROTEIN 10"/>
    <property type="match status" value="1"/>
</dbReference>
<evidence type="ECO:0000256" key="4">
    <source>
        <dbReference type="ARBA" id="ARBA00022989"/>
    </source>
</evidence>
<feature type="transmembrane region" description="Helical" evidence="6">
    <location>
        <begin position="205"/>
        <end position="227"/>
    </location>
</feature>
<gene>
    <name evidence="7" type="primary">Piso0_002464</name>
    <name evidence="7" type="ORF">GNLVRS01_PISO0J12549g</name>
</gene>
<evidence type="ECO:0000256" key="2">
    <source>
        <dbReference type="ARBA" id="ARBA00022448"/>
    </source>
</evidence>
<keyword evidence="8" id="KW-1185">Reference proteome</keyword>
<evidence type="ECO:0000256" key="1">
    <source>
        <dbReference type="ARBA" id="ARBA00004141"/>
    </source>
</evidence>
<feature type="transmembrane region" description="Helical" evidence="6">
    <location>
        <begin position="68"/>
        <end position="85"/>
    </location>
</feature>
<dbReference type="HOGENOM" id="CLU_001265_54_5_1"/>
<protein>
    <submittedName>
        <fullName evidence="7">Piso0_002464 protein</fullName>
    </submittedName>
</protein>
<dbReference type="GO" id="GO:0016020">
    <property type="term" value="C:membrane"/>
    <property type="evidence" value="ECO:0007669"/>
    <property type="project" value="UniProtKB-SubCell"/>
</dbReference>
<dbReference type="InterPro" id="IPR036259">
    <property type="entry name" value="MFS_trans_sf"/>
</dbReference>
<proteinExistence type="predicted"/>